<sequence length="26" mass="3219">MPKTRRRPRRSQRKRPPTPWVSFSPL</sequence>
<accession>Q04070</accession>
<evidence type="ECO:0000256" key="1">
    <source>
        <dbReference type="SAM" id="MobiDB-lite"/>
    </source>
</evidence>
<evidence type="ECO:0000313" key="2">
    <source>
        <dbReference type="EMBL" id="AAB50170.1"/>
    </source>
</evidence>
<gene>
    <name evidence="2" type="primary">p27</name>
</gene>
<dbReference type="EMBL" id="M69044">
    <property type="protein sequence ID" value="AAB50170.1"/>
    <property type="molecule type" value="Genomic_RNA"/>
</dbReference>
<proteinExistence type="predicted"/>
<feature type="region of interest" description="Disordered" evidence="1">
    <location>
        <begin position="1"/>
        <end position="26"/>
    </location>
</feature>
<name>Q04070_9DELA</name>
<protein>
    <submittedName>
        <fullName evidence="2">Protein 27</fullName>
    </submittedName>
</protein>
<reference evidence="2" key="1">
    <citation type="journal article" date="1991" name="Virology">
        <title>Limited sequence variation in human T-lymphotropic virus type 1 isolates from North American and African patients.</title>
        <authorList>
            <person name="Paine E."/>
            <person name="Garcia J."/>
            <person name="Philpott T.C."/>
            <person name="Shaw G."/>
            <person name="Ratner L."/>
        </authorList>
    </citation>
    <scope>NUCLEOTIDE SEQUENCE</scope>
</reference>
<organism evidence="2">
    <name type="scientific">Human T-cell leukemia virus type I</name>
    <dbReference type="NCBI Taxonomy" id="11908"/>
    <lineage>
        <taxon>Viruses</taxon>
        <taxon>Riboviria</taxon>
        <taxon>Pararnavirae</taxon>
        <taxon>Artverviricota</taxon>
        <taxon>Revtraviricetes</taxon>
        <taxon>Ortervirales</taxon>
        <taxon>Retroviridae</taxon>
        <taxon>Orthoretrovirinae</taxon>
        <taxon>Deltaretrovirus</taxon>
        <taxon>Deltaretrovirus priTlym1</taxon>
        <taxon>Primate T-lymphotropic virus 1</taxon>
    </lineage>
</organism>
<feature type="compositionally biased region" description="Basic residues" evidence="1">
    <location>
        <begin position="1"/>
        <end position="16"/>
    </location>
</feature>
<feature type="non-terminal residue" evidence="2">
    <location>
        <position position="1"/>
    </location>
</feature>